<dbReference type="InParanoid" id="Q7UTC9"/>
<evidence type="ECO:0000256" key="1">
    <source>
        <dbReference type="SAM" id="MobiDB-lite"/>
    </source>
</evidence>
<organism evidence="2 3">
    <name type="scientific">Rhodopirellula baltica (strain DSM 10527 / NCIMB 13988 / SH1)</name>
    <dbReference type="NCBI Taxonomy" id="243090"/>
    <lineage>
        <taxon>Bacteria</taxon>
        <taxon>Pseudomonadati</taxon>
        <taxon>Planctomycetota</taxon>
        <taxon>Planctomycetia</taxon>
        <taxon>Pirellulales</taxon>
        <taxon>Pirellulaceae</taxon>
        <taxon>Rhodopirellula</taxon>
    </lineage>
</organism>
<name>Q7UTC9_RHOBA</name>
<keyword evidence="3" id="KW-1185">Reference proteome</keyword>
<dbReference type="KEGG" id="rba:RB3958"/>
<reference evidence="2 3" key="1">
    <citation type="journal article" date="2003" name="Proc. Natl. Acad. Sci. U.S.A.">
        <title>Complete genome sequence of the marine planctomycete Pirellula sp. strain 1.</title>
        <authorList>
            <person name="Gloeckner F.O."/>
            <person name="Kube M."/>
            <person name="Bauer M."/>
            <person name="Teeling H."/>
            <person name="Lombardot T."/>
            <person name="Ludwig W."/>
            <person name="Gade D."/>
            <person name="Beck A."/>
            <person name="Borzym K."/>
            <person name="Heitmann K."/>
            <person name="Rabus R."/>
            <person name="Schlesner H."/>
            <person name="Amann R."/>
            <person name="Reinhardt R."/>
        </authorList>
    </citation>
    <scope>NUCLEOTIDE SEQUENCE [LARGE SCALE GENOMIC DNA]</scope>
    <source>
        <strain evidence="3">DSM 10527 / NCIMB 13988 / SH1</strain>
    </source>
</reference>
<gene>
    <name evidence="2" type="ordered locus">RB3958</name>
</gene>
<feature type="region of interest" description="Disordered" evidence="1">
    <location>
        <begin position="1"/>
        <end position="53"/>
    </location>
</feature>
<dbReference type="STRING" id="243090.RB3958"/>
<evidence type="ECO:0000313" key="3">
    <source>
        <dbReference type="Proteomes" id="UP000001025"/>
    </source>
</evidence>
<sequence length="53" mass="6033">MIRVARAKARASVPDDIRRKGSQSTTRTASRRQKSPLPKCFIARSTARQHRAR</sequence>
<dbReference type="EMBL" id="BX294139">
    <property type="protein sequence ID" value="CAD73508.1"/>
    <property type="molecule type" value="Genomic_DNA"/>
</dbReference>
<dbReference type="EnsemblBacteria" id="CAD73508">
    <property type="protein sequence ID" value="CAD73508"/>
    <property type="gene ID" value="RB3958"/>
</dbReference>
<proteinExistence type="predicted"/>
<protein>
    <submittedName>
        <fullName evidence="2">Uncharacterized protein</fullName>
    </submittedName>
</protein>
<dbReference type="AlphaFoldDB" id="Q7UTC9"/>
<evidence type="ECO:0000313" key="2">
    <source>
        <dbReference type="EMBL" id="CAD73508.1"/>
    </source>
</evidence>
<dbReference type="HOGENOM" id="CLU_3065580_0_0_0"/>
<accession>Q7UTC9</accession>
<dbReference type="Proteomes" id="UP000001025">
    <property type="component" value="Chromosome"/>
</dbReference>